<feature type="domain" description="RNA ligase" evidence="1">
    <location>
        <begin position="36"/>
        <end position="190"/>
    </location>
</feature>
<dbReference type="InterPro" id="IPR021122">
    <property type="entry name" value="RNA_ligase_dom_REL/Rnl2"/>
</dbReference>
<dbReference type="EMBL" id="LAZR01031445">
    <property type="protein sequence ID" value="KKL53737.1"/>
    <property type="molecule type" value="Genomic_DNA"/>
</dbReference>
<protein>
    <recommendedName>
        <fullName evidence="1">RNA ligase domain-containing protein</fullName>
    </recommendedName>
</protein>
<dbReference type="Pfam" id="PF09414">
    <property type="entry name" value="RNA_ligase"/>
    <property type="match status" value="1"/>
</dbReference>
<dbReference type="SUPFAM" id="SSF56091">
    <property type="entry name" value="DNA ligase/mRNA capping enzyme, catalytic domain"/>
    <property type="match status" value="1"/>
</dbReference>
<sequence length="230" mass="26714">MFVKYPKTYRILVPQVSTRGKHYLSDADTKKLLNGNVTISEKMDGANTAVIRHKDYFKLQKRGSLVDVSEHEQFNRFKAWSQINYDKLLQIPNNTILYGEWMAVKHTVYYNMLPDYFLVFGLLDIATNKFAHQLDMEELCDNIGLHTVPFIEQTTNIYRDELFDLIPNPSAYGHEQAEGLVVYNYKQQMRGKVVLRKFQESMDHDGHWATKKIVKNKISDVCHCEGADNG</sequence>
<dbReference type="Gene3D" id="3.30.470.30">
    <property type="entry name" value="DNA ligase/mRNA capping enzyme"/>
    <property type="match status" value="1"/>
</dbReference>
<dbReference type="AlphaFoldDB" id="A0A0F9FRR7"/>
<accession>A0A0F9FRR7</accession>
<evidence type="ECO:0000259" key="1">
    <source>
        <dbReference type="Pfam" id="PF09414"/>
    </source>
</evidence>
<dbReference type="PANTHER" id="PTHR43883:SF1">
    <property type="entry name" value="GLUCONOKINASE"/>
    <property type="match status" value="1"/>
</dbReference>
<dbReference type="PANTHER" id="PTHR43883">
    <property type="entry name" value="SLR0207 PROTEIN"/>
    <property type="match status" value="1"/>
</dbReference>
<gene>
    <name evidence="2" type="ORF">LCGC14_2272440</name>
</gene>
<organism evidence="2">
    <name type="scientific">marine sediment metagenome</name>
    <dbReference type="NCBI Taxonomy" id="412755"/>
    <lineage>
        <taxon>unclassified sequences</taxon>
        <taxon>metagenomes</taxon>
        <taxon>ecological metagenomes</taxon>
    </lineage>
</organism>
<comment type="caution">
    <text evidence="2">The sequence shown here is derived from an EMBL/GenBank/DDBJ whole genome shotgun (WGS) entry which is preliminary data.</text>
</comment>
<evidence type="ECO:0000313" key="2">
    <source>
        <dbReference type="EMBL" id="KKL53737.1"/>
    </source>
</evidence>
<reference evidence="2" key="1">
    <citation type="journal article" date="2015" name="Nature">
        <title>Complex archaea that bridge the gap between prokaryotes and eukaryotes.</title>
        <authorList>
            <person name="Spang A."/>
            <person name="Saw J.H."/>
            <person name="Jorgensen S.L."/>
            <person name="Zaremba-Niedzwiedzka K."/>
            <person name="Martijn J."/>
            <person name="Lind A.E."/>
            <person name="van Eijk R."/>
            <person name="Schleper C."/>
            <person name="Guy L."/>
            <person name="Ettema T.J."/>
        </authorList>
    </citation>
    <scope>NUCLEOTIDE SEQUENCE</scope>
</reference>
<dbReference type="InterPro" id="IPR052732">
    <property type="entry name" value="Cell-binding_unc_protein"/>
</dbReference>
<proteinExistence type="predicted"/>
<name>A0A0F9FRR7_9ZZZZ</name>